<dbReference type="EMBL" id="JACHBU010000001">
    <property type="protein sequence ID" value="MBB6507262.1"/>
    <property type="molecule type" value="Genomic_DNA"/>
</dbReference>
<evidence type="ECO:0000313" key="1">
    <source>
        <dbReference type="EMBL" id="MBB6507262.1"/>
    </source>
</evidence>
<organism evidence="1 2">
    <name type="scientific">Rhizobium soli</name>
    <dbReference type="NCBI Taxonomy" id="424798"/>
    <lineage>
        <taxon>Bacteria</taxon>
        <taxon>Pseudomonadati</taxon>
        <taxon>Pseudomonadota</taxon>
        <taxon>Alphaproteobacteria</taxon>
        <taxon>Hyphomicrobiales</taxon>
        <taxon>Rhizobiaceae</taxon>
        <taxon>Rhizobium/Agrobacterium group</taxon>
        <taxon>Rhizobium</taxon>
    </lineage>
</organism>
<comment type="caution">
    <text evidence="1">The sequence shown here is derived from an EMBL/GenBank/DDBJ whole genome shotgun (WGS) entry which is preliminary data.</text>
</comment>
<dbReference type="Proteomes" id="UP000585437">
    <property type="component" value="Unassembled WGS sequence"/>
</dbReference>
<name>A0A7X0JIE6_9HYPH</name>
<dbReference type="AlphaFoldDB" id="A0A7X0JIE6"/>
<keyword evidence="2" id="KW-1185">Reference proteome</keyword>
<sequence length="78" mass="8360">MADTSAHARDGNVMEILSPTRVAGPGSPICDCCRQPRSVEEFDQDCCGICMTCLECDDMLVDVEPEASPCTARGRPVP</sequence>
<protein>
    <submittedName>
        <fullName evidence="1">Uncharacterized protein</fullName>
    </submittedName>
</protein>
<proteinExistence type="predicted"/>
<gene>
    <name evidence="1" type="ORF">F4695_000581</name>
</gene>
<accession>A0A7X0JIE6</accession>
<reference evidence="1 2" key="1">
    <citation type="submission" date="2020-08" db="EMBL/GenBank/DDBJ databases">
        <title>The Agave Microbiome: Exploring the role of microbial communities in plant adaptations to desert environments.</title>
        <authorList>
            <person name="Partida-Martinez L.P."/>
        </authorList>
    </citation>
    <scope>NUCLEOTIDE SEQUENCE [LARGE SCALE GENOMIC DNA]</scope>
    <source>
        <strain evidence="1 2">AS3.12</strain>
    </source>
</reference>
<evidence type="ECO:0000313" key="2">
    <source>
        <dbReference type="Proteomes" id="UP000585437"/>
    </source>
</evidence>